<evidence type="ECO:0000256" key="7">
    <source>
        <dbReference type="ARBA" id="ARBA00023237"/>
    </source>
</evidence>
<accession>A0A840MJB8</accession>
<comment type="similarity">
    <text evidence="2">Belongs to the outer membrane factor (OMF) (TC 1.B.17) family.</text>
</comment>
<evidence type="ECO:0000313" key="9">
    <source>
        <dbReference type="Proteomes" id="UP000575898"/>
    </source>
</evidence>
<keyword evidence="5" id="KW-0812">Transmembrane</keyword>
<proteinExistence type="inferred from homology"/>
<evidence type="ECO:0000256" key="2">
    <source>
        <dbReference type="ARBA" id="ARBA00007613"/>
    </source>
</evidence>
<keyword evidence="4" id="KW-1134">Transmembrane beta strand</keyword>
<dbReference type="Gene3D" id="1.20.1600.10">
    <property type="entry name" value="Outer membrane efflux proteins (OEP)"/>
    <property type="match status" value="1"/>
</dbReference>
<evidence type="ECO:0000313" key="8">
    <source>
        <dbReference type="EMBL" id="MBB5016772.1"/>
    </source>
</evidence>
<dbReference type="SUPFAM" id="SSF56954">
    <property type="entry name" value="Outer membrane efflux proteins (OEP)"/>
    <property type="match status" value="1"/>
</dbReference>
<dbReference type="Pfam" id="PF02321">
    <property type="entry name" value="OEP"/>
    <property type="match status" value="2"/>
</dbReference>
<dbReference type="GO" id="GO:0009279">
    <property type="term" value="C:cell outer membrane"/>
    <property type="evidence" value="ECO:0007669"/>
    <property type="project" value="UniProtKB-SubCell"/>
</dbReference>
<protein>
    <submittedName>
        <fullName evidence="8">Outer membrane protein TolC</fullName>
    </submittedName>
</protein>
<keyword evidence="9" id="KW-1185">Reference proteome</keyword>
<organism evidence="8 9">
    <name type="scientific">Chitinivorax tropicus</name>
    <dbReference type="NCBI Taxonomy" id="714531"/>
    <lineage>
        <taxon>Bacteria</taxon>
        <taxon>Pseudomonadati</taxon>
        <taxon>Pseudomonadota</taxon>
        <taxon>Betaproteobacteria</taxon>
        <taxon>Chitinivorax</taxon>
    </lineage>
</organism>
<keyword evidence="6" id="KW-0472">Membrane</keyword>
<comment type="subcellular location">
    <subcellularLocation>
        <location evidence="1">Cell outer membrane</location>
    </subcellularLocation>
</comment>
<keyword evidence="7" id="KW-0998">Cell outer membrane</keyword>
<dbReference type="PANTHER" id="PTHR30026:SF20">
    <property type="entry name" value="OUTER MEMBRANE PROTEIN TOLC"/>
    <property type="match status" value="1"/>
</dbReference>
<comment type="caution">
    <text evidence="8">The sequence shown here is derived from an EMBL/GenBank/DDBJ whole genome shotgun (WGS) entry which is preliminary data.</text>
</comment>
<evidence type="ECO:0000256" key="3">
    <source>
        <dbReference type="ARBA" id="ARBA00022448"/>
    </source>
</evidence>
<reference evidence="8 9" key="1">
    <citation type="submission" date="2020-08" db="EMBL/GenBank/DDBJ databases">
        <title>Genomic Encyclopedia of Type Strains, Phase IV (KMG-IV): sequencing the most valuable type-strain genomes for metagenomic binning, comparative biology and taxonomic classification.</title>
        <authorList>
            <person name="Goeker M."/>
        </authorList>
    </citation>
    <scope>NUCLEOTIDE SEQUENCE [LARGE SCALE GENOMIC DNA]</scope>
    <source>
        <strain evidence="8 9">DSM 27165</strain>
    </source>
</reference>
<dbReference type="Proteomes" id="UP000575898">
    <property type="component" value="Unassembled WGS sequence"/>
</dbReference>
<dbReference type="AlphaFoldDB" id="A0A840MJB8"/>
<gene>
    <name evidence="8" type="ORF">HNQ59_000034</name>
</gene>
<sequence length="451" mass="49376">MCHTRRVKHSTLPHPAGTPSFRVLLVGALWLASLSAGAVETLENAWEIGLRHDRPVQMATQQHAASQEFEAAAESARWPGLQISASYTRLSEAPEASASLPQLPLPLPLPSSLSLPLSKDRFQNRHATLTLPLYTSGRISHAIEAARASVEVAAADLRRTRQDSKLAIAKAYLNVLRAQQLALVANQHLSSLLTHQHDVQAFFAQGLVAKADTLAVTVAVADAQQRQIQASNAVDLASAAYNRQLQRPLATPVTLAETQFQPEHTELAQLQHLAQQQRAELDQLKSGSTAMTAQARAVRSADGPQLALIGGYHHLDNPYLKQDTFRSLSLGLSWDIFDGGVNRHQAAALQARASALQLQRDEVQSFIELQVREAWQRQQEALQRKQVAQATLAYAEENLKVAKDRYANSLAPQSEVLDAETRRAGALGNLHNAHYDEQQAILQLRHAVGNL</sequence>
<dbReference type="GO" id="GO:0015288">
    <property type="term" value="F:porin activity"/>
    <property type="evidence" value="ECO:0007669"/>
    <property type="project" value="TreeGrafter"/>
</dbReference>
<dbReference type="EMBL" id="JACHHY010000001">
    <property type="protein sequence ID" value="MBB5016772.1"/>
    <property type="molecule type" value="Genomic_DNA"/>
</dbReference>
<dbReference type="GO" id="GO:0015562">
    <property type="term" value="F:efflux transmembrane transporter activity"/>
    <property type="evidence" value="ECO:0007669"/>
    <property type="project" value="InterPro"/>
</dbReference>
<dbReference type="RefSeq" id="WP_184033517.1">
    <property type="nucleotide sequence ID" value="NZ_JACHHY010000001.1"/>
</dbReference>
<keyword evidence="3" id="KW-0813">Transport</keyword>
<evidence type="ECO:0000256" key="4">
    <source>
        <dbReference type="ARBA" id="ARBA00022452"/>
    </source>
</evidence>
<dbReference type="PANTHER" id="PTHR30026">
    <property type="entry name" value="OUTER MEMBRANE PROTEIN TOLC"/>
    <property type="match status" value="1"/>
</dbReference>
<evidence type="ECO:0000256" key="1">
    <source>
        <dbReference type="ARBA" id="ARBA00004442"/>
    </source>
</evidence>
<dbReference type="InterPro" id="IPR003423">
    <property type="entry name" value="OMP_efflux"/>
</dbReference>
<evidence type="ECO:0000256" key="5">
    <source>
        <dbReference type="ARBA" id="ARBA00022692"/>
    </source>
</evidence>
<name>A0A840MJB8_9PROT</name>
<dbReference type="GO" id="GO:1990281">
    <property type="term" value="C:efflux pump complex"/>
    <property type="evidence" value="ECO:0007669"/>
    <property type="project" value="TreeGrafter"/>
</dbReference>
<dbReference type="InterPro" id="IPR051906">
    <property type="entry name" value="TolC-like"/>
</dbReference>
<evidence type="ECO:0000256" key="6">
    <source>
        <dbReference type="ARBA" id="ARBA00023136"/>
    </source>
</evidence>